<dbReference type="EC" id="2.4.-.-" evidence="3"/>
<protein>
    <submittedName>
        <fullName evidence="3">Glycosyltransferase</fullName>
        <ecNumber evidence="3">2.4.-.-</ecNumber>
    </submittedName>
</protein>
<feature type="repeat" description="TPR" evidence="1">
    <location>
        <begin position="374"/>
        <end position="407"/>
    </location>
</feature>
<gene>
    <name evidence="3" type="ORF">NDI38_05435</name>
</gene>
<organism evidence="3 4">
    <name type="scientific">Stenomitos frigidus AS-A4</name>
    <dbReference type="NCBI Taxonomy" id="2933935"/>
    <lineage>
        <taxon>Bacteria</taxon>
        <taxon>Bacillati</taxon>
        <taxon>Cyanobacteriota</taxon>
        <taxon>Cyanophyceae</taxon>
        <taxon>Leptolyngbyales</taxon>
        <taxon>Leptolyngbyaceae</taxon>
        <taxon>Stenomitos</taxon>
    </lineage>
</organism>
<keyword evidence="1" id="KW-0802">TPR repeat</keyword>
<dbReference type="SMART" id="SM00028">
    <property type="entry name" value="TPR"/>
    <property type="match status" value="3"/>
</dbReference>
<dbReference type="SUPFAM" id="SSF53448">
    <property type="entry name" value="Nucleotide-diphospho-sugar transferases"/>
    <property type="match status" value="1"/>
</dbReference>
<comment type="caution">
    <text evidence="3">The sequence shown here is derived from an EMBL/GenBank/DDBJ whole genome shotgun (WGS) entry which is preliminary data.</text>
</comment>
<accession>A0ABV0KF63</accession>
<evidence type="ECO:0000313" key="4">
    <source>
        <dbReference type="Proteomes" id="UP001476950"/>
    </source>
</evidence>
<dbReference type="GO" id="GO:0016757">
    <property type="term" value="F:glycosyltransferase activity"/>
    <property type="evidence" value="ECO:0007669"/>
    <property type="project" value="UniProtKB-KW"/>
</dbReference>
<dbReference type="Gene3D" id="1.25.40.10">
    <property type="entry name" value="Tetratricopeptide repeat domain"/>
    <property type="match status" value="1"/>
</dbReference>
<evidence type="ECO:0000259" key="2">
    <source>
        <dbReference type="Pfam" id="PF00535"/>
    </source>
</evidence>
<dbReference type="PROSITE" id="PS50005">
    <property type="entry name" value="TPR"/>
    <property type="match status" value="3"/>
</dbReference>
<feature type="repeat" description="TPR" evidence="1">
    <location>
        <begin position="293"/>
        <end position="326"/>
    </location>
</feature>
<keyword evidence="4" id="KW-1185">Reference proteome</keyword>
<dbReference type="InterPro" id="IPR001173">
    <property type="entry name" value="Glyco_trans_2-like"/>
</dbReference>
<name>A0ABV0KF63_9CYAN</name>
<keyword evidence="3" id="KW-0808">Transferase</keyword>
<evidence type="ECO:0000256" key="1">
    <source>
        <dbReference type="PROSITE-ProRule" id="PRU00339"/>
    </source>
</evidence>
<dbReference type="Gene3D" id="3.90.550.10">
    <property type="entry name" value="Spore Coat Polysaccharide Biosynthesis Protein SpsA, Chain A"/>
    <property type="match status" value="1"/>
</dbReference>
<dbReference type="InterPro" id="IPR029044">
    <property type="entry name" value="Nucleotide-diphossugar_trans"/>
</dbReference>
<dbReference type="PROSITE" id="PS50293">
    <property type="entry name" value="TPR_REGION"/>
    <property type="match status" value="1"/>
</dbReference>
<dbReference type="SUPFAM" id="SSF48452">
    <property type="entry name" value="TPR-like"/>
    <property type="match status" value="1"/>
</dbReference>
<feature type="repeat" description="TPR" evidence="1">
    <location>
        <begin position="335"/>
        <end position="368"/>
    </location>
</feature>
<evidence type="ECO:0000313" key="3">
    <source>
        <dbReference type="EMBL" id="MEP1057873.1"/>
    </source>
</evidence>
<dbReference type="InterPro" id="IPR011990">
    <property type="entry name" value="TPR-like_helical_dom_sf"/>
</dbReference>
<dbReference type="Pfam" id="PF13578">
    <property type="entry name" value="Methyltransf_24"/>
    <property type="match status" value="1"/>
</dbReference>
<dbReference type="PANTHER" id="PTHR22916">
    <property type="entry name" value="GLYCOSYLTRANSFERASE"/>
    <property type="match status" value="1"/>
</dbReference>
<dbReference type="Proteomes" id="UP001476950">
    <property type="component" value="Unassembled WGS sequence"/>
</dbReference>
<dbReference type="Gene3D" id="3.40.50.150">
    <property type="entry name" value="Vaccinia Virus protein VP39"/>
    <property type="match status" value="1"/>
</dbReference>
<keyword evidence="3" id="KW-0328">Glycosyltransferase</keyword>
<dbReference type="CDD" id="cd00761">
    <property type="entry name" value="Glyco_tranf_GTA_type"/>
    <property type="match status" value="1"/>
</dbReference>
<reference evidence="3 4" key="1">
    <citation type="submission" date="2022-04" db="EMBL/GenBank/DDBJ databases">
        <title>Positive selection, recombination, and allopatry shape intraspecific diversity of widespread and dominant cyanobacteria.</title>
        <authorList>
            <person name="Wei J."/>
            <person name="Shu W."/>
            <person name="Hu C."/>
        </authorList>
    </citation>
    <scope>NUCLEOTIDE SEQUENCE [LARGE SCALE GENOMIC DNA]</scope>
    <source>
        <strain evidence="3 4">AS-A4</strain>
    </source>
</reference>
<dbReference type="InterPro" id="IPR029063">
    <property type="entry name" value="SAM-dependent_MTases_sf"/>
</dbReference>
<dbReference type="PANTHER" id="PTHR22916:SF3">
    <property type="entry name" value="UDP-GLCNAC:BETAGAL BETA-1,3-N-ACETYLGLUCOSAMINYLTRANSFERASE-LIKE PROTEIN 1"/>
    <property type="match status" value="1"/>
</dbReference>
<sequence>MIRSLSVIVPVLNKEREIIRTLESIDASIAYFYQQDDVDHNVYAELIVVDEGSSDRTLTLLAEFGRDKPYFQVIKHFRSLGSGAARNTGVKIARGDILFFCDGDDLMFKEHIYLCFMLLNHQPPSSEAALKPLQVTVGETSYPLTLPPHPIGIVRTGVRLADPVYPEWKAAIENTIPLNLCLRRDCHEFVEGFPEAPVYKQIGCEDVSYTLWLSKFFKVLKVEIETVEYIRYPGNNLDRQLKKFQTPPDQYQDETPSHERELHLLRRRLEQERFSYLGEKFRKIALTTELTAQLNWQQLANDYLSQGCYTEAISLYEHGMQAEPATRATVKNILAAAYNNFGSALHQQGKLEEAGVYFKQAIDLNSALSTVDLSRIYFNLGTVLYKQNRLEQAILVLQQAVTLQPAFAEAIAELARAKKQFQHLTKGYQFSSEFADVDLNFLTSYRHLFQHIVDFKALEIGSRDGRITCWLLDNLLLSQTAHVTCLDRFEGSSGGQSILTRFETNIARTGAADKVQKIVGNPCDGLRSLPHHSYQLLYIGGMKTASETLEIAVLSWSLLTVGSLIVFEDYGVNTAQDTTQLLPKGAIDAFVTLFENKTKRLHQGSVLLLEKLAD</sequence>
<dbReference type="InterPro" id="IPR019734">
    <property type="entry name" value="TPR_rpt"/>
</dbReference>
<dbReference type="Pfam" id="PF13424">
    <property type="entry name" value="TPR_12"/>
    <property type="match status" value="1"/>
</dbReference>
<feature type="domain" description="Glycosyltransferase 2-like" evidence="2">
    <location>
        <begin position="6"/>
        <end position="121"/>
    </location>
</feature>
<dbReference type="RefSeq" id="WP_190451208.1">
    <property type="nucleotide sequence ID" value="NZ_JAMPLM010000003.1"/>
</dbReference>
<proteinExistence type="predicted"/>
<dbReference type="Pfam" id="PF00535">
    <property type="entry name" value="Glycos_transf_2"/>
    <property type="match status" value="1"/>
</dbReference>
<dbReference type="EMBL" id="JAMPLM010000003">
    <property type="protein sequence ID" value="MEP1057873.1"/>
    <property type="molecule type" value="Genomic_DNA"/>
</dbReference>
<dbReference type="SUPFAM" id="SSF53335">
    <property type="entry name" value="S-adenosyl-L-methionine-dependent methyltransferases"/>
    <property type="match status" value="1"/>
</dbReference>